<dbReference type="InterPro" id="IPR037062">
    <property type="entry name" value="Malic_N_dom_sf"/>
</dbReference>
<dbReference type="InterPro" id="IPR036291">
    <property type="entry name" value="NAD(P)-bd_dom_sf"/>
</dbReference>
<dbReference type="NCBIfam" id="NF010052">
    <property type="entry name" value="PRK13529.1"/>
    <property type="match status" value="1"/>
</dbReference>
<keyword evidence="11" id="KW-1185">Reference proteome</keyword>
<dbReference type="FunFam" id="3.40.50.10380:FF:000001">
    <property type="entry name" value="NAD-dependent malic enzyme"/>
    <property type="match status" value="1"/>
</dbReference>
<feature type="binding site" evidence="6">
    <location>
        <position position="470"/>
    </location>
    <ligand>
        <name>(S)-malate</name>
        <dbReference type="ChEBI" id="CHEBI:15589"/>
    </ligand>
</feature>
<keyword evidence="3 7" id="KW-0479">Metal-binding</keyword>
<dbReference type="EMBL" id="HE681724">
    <property type="protein sequence ID" value="CCG24548.1"/>
    <property type="molecule type" value="Genomic_DNA"/>
</dbReference>
<evidence type="ECO:0000256" key="1">
    <source>
        <dbReference type="ARBA" id="ARBA00001936"/>
    </source>
</evidence>
<name>H8X8S3_CANO9</name>
<dbReference type="SMART" id="SM00919">
    <property type="entry name" value="Malic_M"/>
    <property type="match status" value="1"/>
</dbReference>
<evidence type="ECO:0000256" key="6">
    <source>
        <dbReference type="PIRSR" id="PIRSR000106-2"/>
    </source>
</evidence>
<evidence type="ECO:0000313" key="10">
    <source>
        <dbReference type="EMBL" id="CCG24548.1"/>
    </source>
</evidence>
<dbReference type="SMART" id="SM01274">
    <property type="entry name" value="malic"/>
    <property type="match status" value="1"/>
</dbReference>
<evidence type="ECO:0000256" key="2">
    <source>
        <dbReference type="ARBA" id="ARBA00008785"/>
    </source>
</evidence>
<dbReference type="eggNOG" id="KOG1257">
    <property type="taxonomic scope" value="Eukaryota"/>
</dbReference>
<keyword evidence="4" id="KW-0520">NAD</keyword>
<feature type="active site" description="Proton donor" evidence="5">
    <location>
        <position position="160"/>
    </location>
</feature>
<dbReference type="GeneID" id="14541664"/>
<feature type="binding site" evidence="7">
    <location>
        <position position="304"/>
    </location>
    <ligand>
        <name>a divalent metal cation</name>
        <dbReference type="ChEBI" id="CHEBI:60240"/>
    </ligand>
</feature>
<dbReference type="HOGENOM" id="CLU_011405_5_2_1"/>
<feature type="domain" description="Malic enzyme NAD-binding" evidence="8">
    <location>
        <begin position="328"/>
        <end position="579"/>
    </location>
</feature>
<feature type="binding site" evidence="7">
    <location>
        <position position="327"/>
    </location>
    <ligand>
        <name>a divalent metal cation</name>
        <dbReference type="ChEBI" id="CHEBI:60240"/>
    </ligand>
</feature>
<dbReference type="PANTHER" id="PTHR23406">
    <property type="entry name" value="MALIC ENZYME-RELATED"/>
    <property type="match status" value="1"/>
</dbReference>
<dbReference type="InterPro" id="IPR046346">
    <property type="entry name" value="Aminoacid_DH-like_N_sf"/>
</dbReference>
<reference evidence="10 11" key="1">
    <citation type="journal article" date="2012" name="PLoS ONE">
        <title>Sequence and analysis of the genome of the pathogenic yeast Candida orthopsilosis.</title>
        <authorList>
            <person name="Riccombeni A."/>
            <person name="Vidanes G."/>
            <person name="Proux-Wera E."/>
            <person name="Wolfe K.H."/>
            <person name="Butler G."/>
        </authorList>
    </citation>
    <scope>NUCLEOTIDE SEQUENCE [LARGE SCALE GENOMIC DNA]</scope>
    <source>
        <strain evidence="10 11">Co 90-125</strain>
    </source>
</reference>
<evidence type="ECO:0000256" key="5">
    <source>
        <dbReference type="PIRSR" id="PIRSR000106-1"/>
    </source>
</evidence>
<dbReference type="GO" id="GO:0004471">
    <property type="term" value="F:malate dehydrogenase (decarboxylating) (NAD+) activity"/>
    <property type="evidence" value="ECO:0007669"/>
    <property type="project" value="TreeGrafter"/>
</dbReference>
<gene>
    <name evidence="10" type="ORF">CORT_0F03240</name>
</gene>
<dbReference type="InterPro" id="IPR012301">
    <property type="entry name" value="Malic_N_dom"/>
</dbReference>
<dbReference type="SUPFAM" id="SSF53223">
    <property type="entry name" value="Aminoacid dehydrogenase-like, N-terminal domain"/>
    <property type="match status" value="1"/>
</dbReference>
<protein>
    <submittedName>
        <fullName evidence="10">Mae1 malic enzyme</fullName>
    </submittedName>
</protein>
<dbReference type="PRINTS" id="PR00072">
    <property type="entry name" value="MALOXRDTASE"/>
</dbReference>
<evidence type="ECO:0000256" key="4">
    <source>
        <dbReference type="ARBA" id="ARBA00023027"/>
    </source>
</evidence>
<dbReference type="PANTHER" id="PTHR23406:SF34">
    <property type="entry name" value="NAD-DEPENDENT MALIC ENZYME, MITOCHONDRIAL"/>
    <property type="match status" value="1"/>
</dbReference>
<feature type="binding site" evidence="6">
    <location>
        <position position="510"/>
    </location>
    <ligand>
        <name>(S)-malate</name>
        <dbReference type="ChEBI" id="CHEBI:15589"/>
    </ligand>
</feature>
<evidence type="ECO:0000259" key="8">
    <source>
        <dbReference type="SMART" id="SM00919"/>
    </source>
</evidence>
<sequence>MLRLRLGSIRQFPTKGNKSLSPSIFKGVTRNVTTNVHTHTVKTPIGLDAAIQTLKPKTTRLSTEGPTECPLDGFALLNSPFFNKGSAFTKEEREAFKLVGLLPTQVNTLEEQVDRAYAQFKIRVDDLAKNSFMDSMRLQNKVLFFALVKKYIKEMLPIIYTPTIGDAIEDYSHRFRKPEGCFLDIKSPETIEERLASFGTEKDIDVAVITDGSAILGIGEWSIAGILITIGKGSIITAAGGIDPTRVMCIGIDAGTNNKSQLNDELYMGNKFPRVEGKQYYDFLDKVVKAFKKRFPSSVLHFEDFETSAARNLLDSYRDKLPCFNDDIQGTGCVVVAALKAALKATNRKMDDSRILVYGAGSAGIGITTQIASNLRTDGFTEEEIHSKLYLMDRYGLITESTEATPAQKLYAKSDKDWQDVDKTNLVEVVEKIKPTVLIGCSTRPKAFTEEVVKTMYKYNPDPIIFPLSNPTRLHEAVPEDLMKWTDNKALIATGSPFAPVNGIAISENNNCFAFPGIVLGSVLSRSSKISDEMISAAVEQLSILSPKIHDPKGGLLPDITEINEVSAKVATAVVLESLNQGLARVESEHRPNGQYVSVPRNFDGCLEWVNSQMWQPVYRPYVKVEHIPHVHTYQY</sequence>
<dbReference type="InterPro" id="IPR001891">
    <property type="entry name" value="Malic_OxRdtase"/>
</dbReference>
<dbReference type="Gene3D" id="3.40.50.10380">
    <property type="entry name" value="Malic enzyme, N-terminal domain"/>
    <property type="match status" value="1"/>
</dbReference>
<dbReference type="InterPro" id="IPR012302">
    <property type="entry name" value="Malic_NAD-bd"/>
</dbReference>
<dbReference type="Proteomes" id="UP000005018">
    <property type="component" value="Chromosome 6"/>
</dbReference>
<comment type="cofactor">
    <cofactor evidence="1">
        <name>Mn(2+)</name>
        <dbReference type="ChEBI" id="CHEBI:29035"/>
    </cofactor>
</comment>
<comment type="similarity">
    <text evidence="2">Belongs to the malic enzymes family.</text>
</comment>
<accession>H8X8S3</accession>
<feature type="binding site" evidence="7">
    <location>
        <position position="303"/>
    </location>
    <ligand>
        <name>a divalent metal cation</name>
        <dbReference type="ChEBI" id="CHEBI:60240"/>
    </ligand>
</feature>
<dbReference type="GO" id="GO:0005829">
    <property type="term" value="C:cytosol"/>
    <property type="evidence" value="ECO:0007669"/>
    <property type="project" value="TreeGrafter"/>
</dbReference>
<dbReference type="OrthoDB" id="5365701at2759"/>
<comment type="cofactor">
    <cofactor evidence="7">
        <name>Mg(2+)</name>
        <dbReference type="ChEBI" id="CHEBI:18420"/>
    </cofactor>
    <cofactor evidence="7">
        <name>Mn(2+)</name>
        <dbReference type="ChEBI" id="CHEBI:29035"/>
    </cofactor>
    <text evidence="7">Divalent metal cations. Prefers magnesium or manganese.</text>
</comment>
<proteinExistence type="inferred from homology"/>
<dbReference type="AlphaFoldDB" id="H8X8S3"/>
<evidence type="ECO:0000259" key="9">
    <source>
        <dbReference type="SMART" id="SM01274"/>
    </source>
</evidence>
<dbReference type="RefSeq" id="XP_003870677.1">
    <property type="nucleotide sequence ID" value="XM_003870628.1"/>
</dbReference>
<feature type="active site" description="Proton acceptor" evidence="5">
    <location>
        <position position="232"/>
    </location>
</feature>
<dbReference type="KEGG" id="cot:CORT_0F03240"/>
<dbReference type="PIRSF" id="PIRSF000106">
    <property type="entry name" value="ME"/>
    <property type="match status" value="1"/>
</dbReference>
<dbReference type="GO" id="GO:0006108">
    <property type="term" value="P:malate metabolic process"/>
    <property type="evidence" value="ECO:0007669"/>
    <property type="project" value="TreeGrafter"/>
</dbReference>
<evidence type="ECO:0000256" key="3">
    <source>
        <dbReference type="ARBA" id="ARBA00022723"/>
    </source>
</evidence>
<dbReference type="Pfam" id="PF00390">
    <property type="entry name" value="malic"/>
    <property type="match status" value="1"/>
</dbReference>
<dbReference type="Gene3D" id="3.40.50.720">
    <property type="entry name" value="NAD(P)-binding Rossmann-like Domain"/>
    <property type="match status" value="1"/>
</dbReference>
<dbReference type="SUPFAM" id="SSF51735">
    <property type="entry name" value="NAD(P)-binding Rossmann-fold domains"/>
    <property type="match status" value="1"/>
</dbReference>
<dbReference type="GO" id="GO:0046872">
    <property type="term" value="F:metal ion binding"/>
    <property type="evidence" value="ECO:0007669"/>
    <property type="project" value="UniProtKB-KW"/>
</dbReference>
<feature type="domain" description="Malic enzyme N-terminal" evidence="9">
    <location>
        <begin position="137"/>
        <end position="318"/>
    </location>
</feature>
<organism evidence="10 11">
    <name type="scientific">Candida orthopsilosis (strain 90-125)</name>
    <name type="common">Yeast</name>
    <dbReference type="NCBI Taxonomy" id="1136231"/>
    <lineage>
        <taxon>Eukaryota</taxon>
        <taxon>Fungi</taxon>
        <taxon>Dikarya</taxon>
        <taxon>Ascomycota</taxon>
        <taxon>Saccharomycotina</taxon>
        <taxon>Pichiomycetes</taxon>
        <taxon>Debaryomycetaceae</taxon>
        <taxon>Candida/Lodderomyces clade</taxon>
        <taxon>Candida</taxon>
    </lineage>
</organism>
<evidence type="ECO:0000256" key="7">
    <source>
        <dbReference type="PIRSR" id="PIRSR000106-3"/>
    </source>
</evidence>
<dbReference type="GO" id="GO:0051287">
    <property type="term" value="F:NAD binding"/>
    <property type="evidence" value="ECO:0007669"/>
    <property type="project" value="InterPro"/>
</dbReference>
<evidence type="ECO:0000313" key="11">
    <source>
        <dbReference type="Proteomes" id="UP000005018"/>
    </source>
</evidence>
<dbReference type="GO" id="GO:0005739">
    <property type="term" value="C:mitochondrion"/>
    <property type="evidence" value="ECO:0007669"/>
    <property type="project" value="TreeGrafter"/>
</dbReference>
<dbReference type="Pfam" id="PF03949">
    <property type="entry name" value="Malic_M"/>
    <property type="match status" value="1"/>
</dbReference>